<dbReference type="OrthoDB" id="4909190at2"/>
<sequence>MWSLESAEHADFAARMLGAGDLVLIPAGTPDLPALRAKTLTFDGALLATGDVAVVGGARLLRVQDYLSVAFTPVTGPTAVRVTGPADLGAFLADADLARNSGVFVDQLTHPMVWLGDRCALGDGERCGASTLSRLHVTGSGQVHPAPGGAPIGRVSSTMEELGRGAQLAAVRGDPCLAGVVSAPMLAAAVADRPWLGRYLRALDALRAVRTTSEARFRVSGFGARLVGGLRPHRMERADEPLVLFTDEDFVVYQPGEDRCLRLGRDDAAITELLVATASPDASALLATALLGFDRHFAEAAVVEVGNRCAGAGIRLPHLEGVR</sequence>
<organism evidence="1 2">
    <name type="scientific">Amycolatopsis suaedae</name>
    <dbReference type="NCBI Taxonomy" id="2510978"/>
    <lineage>
        <taxon>Bacteria</taxon>
        <taxon>Bacillati</taxon>
        <taxon>Actinomycetota</taxon>
        <taxon>Actinomycetes</taxon>
        <taxon>Pseudonocardiales</taxon>
        <taxon>Pseudonocardiaceae</taxon>
        <taxon>Amycolatopsis</taxon>
    </lineage>
</organism>
<dbReference type="Proteomes" id="UP000292003">
    <property type="component" value="Unassembled WGS sequence"/>
</dbReference>
<reference evidence="1 2" key="1">
    <citation type="submission" date="2019-02" db="EMBL/GenBank/DDBJ databases">
        <title>Draft genome sequence of Amycolatopsis sp. 8-3EHSu isolated from roots of Suaeda maritima.</title>
        <authorList>
            <person name="Duangmal K."/>
            <person name="Chantavorakit T."/>
        </authorList>
    </citation>
    <scope>NUCLEOTIDE SEQUENCE [LARGE SCALE GENOMIC DNA]</scope>
    <source>
        <strain evidence="1 2">8-3EHSu</strain>
    </source>
</reference>
<gene>
    <name evidence="1" type="ORF">EWH70_18510</name>
</gene>
<evidence type="ECO:0000313" key="2">
    <source>
        <dbReference type="Proteomes" id="UP000292003"/>
    </source>
</evidence>
<evidence type="ECO:0000313" key="1">
    <source>
        <dbReference type="EMBL" id="RZQ62275.1"/>
    </source>
</evidence>
<comment type="caution">
    <text evidence="1">The sequence shown here is derived from an EMBL/GenBank/DDBJ whole genome shotgun (WGS) entry which is preliminary data.</text>
</comment>
<keyword evidence="2" id="KW-1185">Reference proteome</keyword>
<accession>A0A4V2ELP4</accession>
<dbReference type="NCBIfam" id="NF041823">
    <property type="entry name" value="daptide_RRE"/>
    <property type="match status" value="1"/>
</dbReference>
<proteinExistence type="predicted"/>
<dbReference type="EMBL" id="SFCC01000009">
    <property type="protein sequence ID" value="RZQ62275.1"/>
    <property type="molecule type" value="Genomic_DNA"/>
</dbReference>
<name>A0A4V2ELP4_9PSEU</name>
<dbReference type="InterPro" id="IPR049693">
    <property type="entry name" value="Daptide_RRE"/>
</dbReference>
<protein>
    <submittedName>
        <fullName evidence="1">Uncharacterized protein</fullName>
    </submittedName>
</protein>
<dbReference type="AlphaFoldDB" id="A0A4V2ELP4"/>